<sequence>MTGVHPERPDDTVRLPASASGRTPQWLLDELAGTPGLASSAPPPASRRRRRGRWGVPLVVAAVVAGAVLVDPPVWPWVEAPAAPGAAAPFAPAVPARPTDRPTPSGAATPLGRPPLPPAVAGSYAYAALQEDGVTPVAYDPCREIRYVLRPDAAPPGTEALVHEAVARIGAETGLRFVYDGPTDEPMGGERAPFQPDRYGDRWAPVLIGWQTEAEDPTLAGDVVGAAGSTAVSLGDGPRVYVTGTVTLDAGQAPDLLAEPGGATALRSVVLHELGHLVGLSHVDDDRELMYPEARRTVPDFADGDRTGLTALGQGPCVPEL</sequence>
<dbReference type="RefSeq" id="WP_306001683.1">
    <property type="nucleotide sequence ID" value="NZ_JASNFN010000038.1"/>
</dbReference>
<keyword evidence="3 7" id="KW-0378">Hydrolase</keyword>
<dbReference type="SMART" id="SM00235">
    <property type="entry name" value="ZnMc"/>
    <property type="match status" value="1"/>
</dbReference>
<feature type="compositionally biased region" description="Basic and acidic residues" evidence="5">
    <location>
        <begin position="1"/>
        <end position="13"/>
    </location>
</feature>
<evidence type="ECO:0000256" key="5">
    <source>
        <dbReference type="SAM" id="MobiDB-lite"/>
    </source>
</evidence>
<dbReference type="Proteomes" id="UP001233673">
    <property type="component" value="Unassembled WGS sequence"/>
</dbReference>
<evidence type="ECO:0000256" key="2">
    <source>
        <dbReference type="ARBA" id="ARBA00022723"/>
    </source>
</evidence>
<keyword evidence="2" id="KW-0479">Metal-binding</keyword>
<dbReference type="Pfam" id="PF00413">
    <property type="entry name" value="Peptidase_M10"/>
    <property type="match status" value="1"/>
</dbReference>
<dbReference type="EC" id="3.4.24.-" evidence="7"/>
<evidence type="ECO:0000313" key="8">
    <source>
        <dbReference type="Proteomes" id="UP001233673"/>
    </source>
</evidence>
<accession>A0ABT9IHV3</accession>
<dbReference type="SUPFAM" id="SSF55486">
    <property type="entry name" value="Metalloproteases ('zincins'), catalytic domain"/>
    <property type="match status" value="1"/>
</dbReference>
<organism evidence="7 8">
    <name type="scientific">Blastococcus carthaginiensis</name>
    <dbReference type="NCBI Taxonomy" id="3050034"/>
    <lineage>
        <taxon>Bacteria</taxon>
        <taxon>Bacillati</taxon>
        <taxon>Actinomycetota</taxon>
        <taxon>Actinomycetes</taxon>
        <taxon>Geodermatophilales</taxon>
        <taxon>Geodermatophilaceae</taxon>
        <taxon>Blastococcus</taxon>
    </lineage>
</organism>
<proteinExistence type="predicted"/>
<keyword evidence="7" id="KW-0482">Metalloprotease</keyword>
<keyword evidence="8" id="KW-1185">Reference proteome</keyword>
<reference evidence="8" key="1">
    <citation type="submission" date="2023-05" db="EMBL/GenBank/DDBJ databases">
        <title>Draft genome of Pseudofrankia sp. BMG5.37.</title>
        <authorList>
            <person name="Gtari M."/>
            <person name="Ghodhbane F."/>
            <person name="Sbissi I."/>
        </authorList>
    </citation>
    <scope>NUCLEOTIDE SEQUENCE [LARGE SCALE GENOMIC DNA]</scope>
    <source>
        <strain evidence="8">BMG 814</strain>
    </source>
</reference>
<dbReference type="EMBL" id="JASNFN010000038">
    <property type="protein sequence ID" value="MDP5185158.1"/>
    <property type="molecule type" value="Genomic_DNA"/>
</dbReference>
<evidence type="ECO:0000256" key="1">
    <source>
        <dbReference type="ARBA" id="ARBA00022670"/>
    </source>
</evidence>
<dbReference type="Gene3D" id="3.40.390.10">
    <property type="entry name" value="Collagenase (Catalytic Domain)"/>
    <property type="match status" value="1"/>
</dbReference>
<keyword evidence="1" id="KW-0645">Protease</keyword>
<keyword evidence="4" id="KW-0862">Zinc</keyword>
<evidence type="ECO:0000313" key="7">
    <source>
        <dbReference type="EMBL" id="MDP5185158.1"/>
    </source>
</evidence>
<evidence type="ECO:0000259" key="6">
    <source>
        <dbReference type="SMART" id="SM00235"/>
    </source>
</evidence>
<comment type="caution">
    <text evidence="7">The sequence shown here is derived from an EMBL/GenBank/DDBJ whole genome shotgun (WGS) entry which is preliminary data.</text>
</comment>
<feature type="region of interest" description="Disordered" evidence="5">
    <location>
        <begin position="1"/>
        <end position="50"/>
    </location>
</feature>
<protein>
    <submittedName>
        <fullName evidence="7">Matrixin family metalloprotease</fullName>
        <ecNumber evidence="7">3.4.24.-</ecNumber>
    </submittedName>
</protein>
<feature type="region of interest" description="Disordered" evidence="5">
    <location>
        <begin position="91"/>
        <end position="115"/>
    </location>
</feature>
<feature type="domain" description="Peptidase metallopeptidase" evidence="6">
    <location>
        <begin position="135"/>
        <end position="314"/>
    </location>
</feature>
<gene>
    <name evidence="7" type="ORF">QOZ88_21200</name>
</gene>
<name>A0ABT9IHV3_9ACTN</name>
<dbReference type="InterPro" id="IPR006026">
    <property type="entry name" value="Peptidase_Metallo"/>
</dbReference>
<dbReference type="InterPro" id="IPR024079">
    <property type="entry name" value="MetalloPept_cat_dom_sf"/>
</dbReference>
<evidence type="ECO:0000256" key="4">
    <source>
        <dbReference type="ARBA" id="ARBA00022833"/>
    </source>
</evidence>
<evidence type="ECO:0000256" key="3">
    <source>
        <dbReference type="ARBA" id="ARBA00022801"/>
    </source>
</evidence>
<dbReference type="InterPro" id="IPR001818">
    <property type="entry name" value="Pept_M10_metallopeptidase"/>
</dbReference>
<dbReference type="GO" id="GO:0008237">
    <property type="term" value="F:metallopeptidase activity"/>
    <property type="evidence" value="ECO:0007669"/>
    <property type="project" value="UniProtKB-KW"/>
</dbReference>